<evidence type="ECO:0000313" key="2">
    <source>
        <dbReference type="Proteomes" id="UP000286510"/>
    </source>
</evidence>
<dbReference type="VEuPathDB" id="FungiDB:H257_14254"/>
<comment type="caution">
    <text evidence="1">The sequence shown here is derived from an EMBL/GenBank/DDBJ whole genome shotgun (WGS) entry which is preliminary data.</text>
</comment>
<protein>
    <submittedName>
        <fullName evidence="1">Uncharacterized protein</fullName>
    </submittedName>
</protein>
<organism evidence="1 2">
    <name type="scientific">Aphanomyces astaci</name>
    <name type="common">Crayfish plague agent</name>
    <dbReference type="NCBI Taxonomy" id="112090"/>
    <lineage>
        <taxon>Eukaryota</taxon>
        <taxon>Sar</taxon>
        <taxon>Stramenopiles</taxon>
        <taxon>Oomycota</taxon>
        <taxon>Saprolegniomycetes</taxon>
        <taxon>Saprolegniales</taxon>
        <taxon>Verrucalvaceae</taxon>
        <taxon>Aphanomyces</taxon>
    </lineage>
</organism>
<reference evidence="1 2" key="1">
    <citation type="submission" date="2018-08" db="EMBL/GenBank/DDBJ databases">
        <title>Aphanomyces genome sequencing and annotation.</title>
        <authorList>
            <person name="Minardi D."/>
            <person name="Oidtmann B."/>
            <person name="Van Der Giezen M."/>
            <person name="Studholme D.J."/>
        </authorList>
    </citation>
    <scope>NUCLEOTIDE SEQUENCE [LARGE SCALE GENOMIC DNA]</scope>
    <source>
        <strain evidence="1 2">FDL457</strain>
    </source>
</reference>
<accession>A0A3R6X082</accession>
<evidence type="ECO:0000313" key="1">
    <source>
        <dbReference type="EMBL" id="RHZ05127.1"/>
    </source>
</evidence>
<sequence>MSHAVEVLPVHEKDQQHCIYDETHDAESVVARNQKTKLISFFLACAQGLTGIDGVPAKNCLYLDFPQYFRFDQKTKLWVGRMNHIKVIGRIDLVSPRQKERFYIRTCFAISMDQLPSKICAQFTELCIQRSDASWTVIPGLLSSAVVLSRHRVLENNMTSYFGDRGDGITQFQR</sequence>
<name>A0A3R6X082_APHAT</name>
<gene>
    <name evidence="1" type="ORF">DYB26_016457</name>
</gene>
<proteinExistence type="predicted"/>
<dbReference type="AlphaFoldDB" id="A0A3R6X082"/>
<dbReference type="Proteomes" id="UP000286510">
    <property type="component" value="Unassembled WGS sequence"/>
</dbReference>
<dbReference type="EMBL" id="QUTF01017088">
    <property type="protein sequence ID" value="RHZ05127.1"/>
    <property type="molecule type" value="Genomic_DNA"/>
</dbReference>